<protein>
    <submittedName>
        <fullName evidence="1">Uncharacterized protein</fullName>
    </submittedName>
</protein>
<dbReference type="AlphaFoldDB" id="A0A1G4G4P6"/>
<name>A0A1G4G4P6_9BACT</name>
<accession>A0A1G4G4P6</accession>
<proteinExistence type="predicted"/>
<dbReference type="EMBL" id="LT608328">
    <property type="protein sequence ID" value="SCM56011.1"/>
    <property type="molecule type" value="Genomic_DNA"/>
</dbReference>
<dbReference type="Proteomes" id="UP000178485">
    <property type="component" value="Chromosome i"/>
</dbReference>
<evidence type="ECO:0000313" key="2">
    <source>
        <dbReference type="Proteomes" id="UP000178485"/>
    </source>
</evidence>
<dbReference type="KEGG" id="pmuc:ING2E5A_0680"/>
<organism evidence="1 2">
    <name type="scientific">Petrimonas mucosa</name>
    <dbReference type="NCBI Taxonomy" id="1642646"/>
    <lineage>
        <taxon>Bacteria</taxon>
        <taxon>Pseudomonadati</taxon>
        <taxon>Bacteroidota</taxon>
        <taxon>Bacteroidia</taxon>
        <taxon>Bacteroidales</taxon>
        <taxon>Dysgonomonadaceae</taxon>
        <taxon>Petrimonas</taxon>
    </lineage>
</organism>
<sequence length="46" mass="5241">MAYAQFLTDLSDQVSGRSTRFSPQQVENRTIFPWNQIGELIDSVHG</sequence>
<keyword evidence="2" id="KW-1185">Reference proteome</keyword>
<reference evidence="1 2" key="1">
    <citation type="submission" date="2016-08" db="EMBL/GenBank/DDBJ databases">
        <authorList>
            <person name="Seilhamer J.J."/>
        </authorList>
    </citation>
    <scope>NUCLEOTIDE SEQUENCE [LARGE SCALE GENOMIC DNA]</scope>
    <source>
        <strain evidence="1">ING2-E5A</strain>
    </source>
</reference>
<gene>
    <name evidence="1" type="ORF">ING2E5A_0680</name>
</gene>
<evidence type="ECO:0000313" key="1">
    <source>
        <dbReference type="EMBL" id="SCM56011.1"/>
    </source>
</evidence>